<gene>
    <name evidence="9" type="ORF">ACCQ41_01335</name>
</gene>
<dbReference type="Pfam" id="PF00877">
    <property type="entry name" value="NLPC_P60"/>
    <property type="match status" value="1"/>
</dbReference>
<keyword evidence="7" id="KW-0732">Signal</keyword>
<dbReference type="SUPFAM" id="SSF54001">
    <property type="entry name" value="Cysteine proteinases"/>
    <property type="match status" value="1"/>
</dbReference>
<dbReference type="Pfam" id="PF08239">
    <property type="entry name" value="SH3_3"/>
    <property type="match status" value="1"/>
</dbReference>
<reference evidence="9 10" key="1">
    <citation type="journal article" date="2025" name="Anaerobe">
        <title>Description of Anaerococcus kampingiae sp. nov., Anaerococcus groningensis sp. nov., Anaerococcus martiniensis sp. nov., and Anaerococcus cruorum sp. nov., isolated from human clinical specimens.</title>
        <authorList>
            <person name="Boiten K.E."/>
            <person name="Meijer J."/>
            <person name="van Wezel E.M."/>
            <person name="Veloo A.C.M."/>
        </authorList>
    </citation>
    <scope>NUCLEOTIDE SEQUENCE [LARGE SCALE GENOMIC DNA]</scope>
    <source>
        <strain evidence="9 10">ENR0831</strain>
    </source>
</reference>
<accession>A0ABW9M7Q1</accession>
<keyword evidence="5" id="KW-0175">Coiled coil</keyword>
<keyword evidence="4" id="KW-0788">Thiol protease</keyword>
<evidence type="ECO:0000256" key="2">
    <source>
        <dbReference type="ARBA" id="ARBA00022670"/>
    </source>
</evidence>
<dbReference type="Gene3D" id="2.30.30.40">
    <property type="entry name" value="SH3 Domains"/>
    <property type="match status" value="1"/>
</dbReference>
<evidence type="ECO:0000259" key="8">
    <source>
        <dbReference type="PROSITE" id="PS51935"/>
    </source>
</evidence>
<dbReference type="InterPro" id="IPR000064">
    <property type="entry name" value="NLP_P60_dom"/>
</dbReference>
<feature type="coiled-coil region" evidence="5">
    <location>
        <begin position="267"/>
        <end position="304"/>
    </location>
</feature>
<keyword evidence="2" id="KW-0645">Protease</keyword>
<keyword evidence="3" id="KW-0378">Hydrolase</keyword>
<feature type="compositionally biased region" description="Basic and acidic residues" evidence="6">
    <location>
        <begin position="374"/>
        <end position="390"/>
    </location>
</feature>
<name>A0ABW9M7Q1_9FIRM</name>
<evidence type="ECO:0000256" key="3">
    <source>
        <dbReference type="ARBA" id="ARBA00022801"/>
    </source>
</evidence>
<dbReference type="EMBL" id="JBGMEI010000001">
    <property type="protein sequence ID" value="MFO3664903.1"/>
    <property type="molecule type" value="Genomic_DNA"/>
</dbReference>
<protein>
    <submittedName>
        <fullName evidence="9">NlpC/P60 family protein</fullName>
    </submittedName>
</protein>
<evidence type="ECO:0000256" key="5">
    <source>
        <dbReference type="SAM" id="Coils"/>
    </source>
</evidence>
<dbReference type="InterPro" id="IPR003646">
    <property type="entry name" value="SH3-like_bac-type"/>
</dbReference>
<dbReference type="PANTHER" id="PTHR47053:SF1">
    <property type="entry name" value="MUREIN DD-ENDOPEPTIDASE MEPH-RELATED"/>
    <property type="match status" value="1"/>
</dbReference>
<feature type="signal peptide" evidence="7">
    <location>
        <begin position="1"/>
        <end position="22"/>
    </location>
</feature>
<evidence type="ECO:0000256" key="6">
    <source>
        <dbReference type="SAM" id="MobiDB-lite"/>
    </source>
</evidence>
<feature type="domain" description="NlpC/P60" evidence="8">
    <location>
        <begin position="434"/>
        <end position="557"/>
    </location>
</feature>
<feature type="compositionally biased region" description="Basic and acidic residues" evidence="6">
    <location>
        <begin position="399"/>
        <end position="408"/>
    </location>
</feature>
<evidence type="ECO:0000256" key="4">
    <source>
        <dbReference type="ARBA" id="ARBA00022807"/>
    </source>
</evidence>
<organism evidence="9 10">
    <name type="scientific">Anaerococcus martiniensis</name>
    <dbReference type="NCBI Taxonomy" id="3115615"/>
    <lineage>
        <taxon>Bacteria</taxon>
        <taxon>Bacillati</taxon>
        <taxon>Bacillota</taxon>
        <taxon>Tissierellia</taxon>
        <taxon>Tissierellales</taxon>
        <taxon>Peptoniphilaceae</taxon>
        <taxon>Anaerococcus</taxon>
    </lineage>
</organism>
<dbReference type="PROSITE" id="PS51935">
    <property type="entry name" value="NLPC_P60"/>
    <property type="match status" value="1"/>
</dbReference>
<sequence length="557" mass="61605">MNKKRIGAALSLVAAVSAGATAYASTINNLESDKNTNAIFTPSYSDNTYDYNFVKSDYTNDLKNTAIANEKRTVQNTAKQEEKVAKIEENAKEILATTVINVLKDEKSNQEEKEVEYIEETPVVEEQEVITYDDSELPAIEEETESQNEEVIMYDDSKLDENLEDVSSNELEETEVNNEVTNYLDNNKEEVETQSVEESPVVEATKFVNVEALYIRSSKSMDDNTNIVRTLVAGDKVNGIVEGDWLKIDEGYLNLKYLSNEYPQALVDTIQAKKVEEQKQAEEIKAQEAAKIQEQQAVEQTQEAYGTAFSGWVYNTPAVNVRDAAKSGNIIGTLANGTKVDGEIADGWVKTTYNGKTAFVSAYYLTTEEATKEEAQNTSEKQAEEQKVEEVQQVQAAAEEQKQNENQKIEEKAVEEVLDEEVVEETDQQAPVVNQNGQQAASIASQFAGSPYVWGASNPSVGFDCSGLVVYAYKQLGVNLPHSSQAQFNNGYAVGINNLQPGDLVFFSNHSGIDHVGIVTSSDGTFIHASTPKSGVKFDNVYSNYYQKVFAGARRIF</sequence>
<comment type="similarity">
    <text evidence="1">Belongs to the peptidase C40 family.</text>
</comment>
<keyword evidence="10" id="KW-1185">Reference proteome</keyword>
<comment type="caution">
    <text evidence="9">The sequence shown here is derived from an EMBL/GenBank/DDBJ whole genome shotgun (WGS) entry which is preliminary data.</text>
</comment>
<dbReference type="SMART" id="SM00287">
    <property type="entry name" value="SH3b"/>
    <property type="match status" value="2"/>
</dbReference>
<evidence type="ECO:0000256" key="1">
    <source>
        <dbReference type="ARBA" id="ARBA00007074"/>
    </source>
</evidence>
<evidence type="ECO:0000256" key="7">
    <source>
        <dbReference type="SAM" id="SignalP"/>
    </source>
</evidence>
<proteinExistence type="inferred from homology"/>
<dbReference type="PANTHER" id="PTHR47053">
    <property type="entry name" value="MUREIN DD-ENDOPEPTIDASE MEPH-RELATED"/>
    <property type="match status" value="1"/>
</dbReference>
<dbReference type="Proteomes" id="UP001637996">
    <property type="component" value="Unassembled WGS sequence"/>
</dbReference>
<feature type="region of interest" description="Disordered" evidence="6">
    <location>
        <begin position="374"/>
        <end position="408"/>
    </location>
</feature>
<dbReference type="InterPro" id="IPR038765">
    <property type="entry name" value="Papain-like_cys_pep_sf"/>
</dbReference>
<dbReference type="InterPro" id="IPR051202">
    <property type="entry name" value="Peptidase_C40"/>
</dbReference>
<feature type="chain" id="PRO_5047504219" evidence="7">
    <location>
        <begin position="23"/>
        <end position="557"/>
    </location>
</feature>
<dbReference type="Gene3D" id="3.90.1720.10">
    <property type="entry name" value="endopeptidase domain like (from Nostoc punctiforme)"/>
    <property type="match status" value="1"/>
</dbReference>
<feature type="coiled-coil region" evidence="5">
    <location>
        <begin position="77"/>
        <end position="120"/>
    </location>
</feature>
<evidence type="ECO:0000313" key="9">
    <source>
        <dbReference type="EMBL" id="MFO3664903.1"/>
    </source>
</evidence>
<evidence type="ECO:0000313" key="10">
    <source>
        <dbReference type="Proteomes" id="UP001637996"/>
    </source>
</evidence>
<dbReference type="RefSeq" id="WP_410030658.1">
    <property type="nucleotide sequence ID" value="NZ_JBGMEI010000001.1"/>
</dbReference>